<evidence type="ECO:0000256" key="2">
    <source>
        <dbReference type="SAM" id="Phobius"/>
    </source>
</evidence>
<dbReference type="EMBL" id="REFY01000004">
    <property type="protein sequence ID" value="RQG89043.1"/>
    <property type="molecule type" value="Genomic_DNA"/>
</dbReference>
<feature type="region of interest" description="Disordered" evidence="1">
    <location>
        <begin position="211"/>
        <end position="234"/>
    </location>
</feature>
<comment type="caution">
    <text evidence="3">The sequence shown here is derived from an EMBL/GenBank/DDBJ whole genome shotgun (WGS) entry which is preliminary data.</text>
</comment>
<accession>A0A3N6LJU8</accession>
<protein>
    <submittedName>
        <fullName evidence="3">Uncharacterized protein</fullName>
    </submittedName>
</protein>
<dbReference type="Proteomes" id="UP000273828">
    <property type="component" value="Unassembled WGS sequence"/>
</dbReference>
<dbReference type="InterPro" id="IPR055693">
    <property type="entry name" value="DUF7269"/>
</dbReference>
<dbReference type="AlphaFoldDB" id="A0A3N6LJU8"/>
<keyword evidence="4" id="KW-1185">Reference proteome</keyword>
<evidence type="ECO:0000256" key="1">
    <source>
        <dbReference type="SAM" id="MobiDB-lite"/>
    </source>
</evidence>
<name>A0A3N6LJU8_9EURY</name>
<dbReference type="Pfam" id="PF23933">
    <property type="entry name" value="DUF7269"/>
    <property type="match status" value="1"/>
</dbReference>
<reference evidence="3 4" key="1">
    <citation type="submission" date="2018-10" db="EMBL/GenBank/DDBJ databases">
        <title>Natrarchaeobius chitinivorans gen. nov., sp. nov., and Natrarchaeobius haloalkaliphilus sp. nov., alkaliphilic, chitin-utilizing haloarchaea from hypersaline alkaline lakes.</title>
        <authorList>
            <person name="Sorokin D.Y."/>
            <person name="Elcheninov A.G."/>
            <person name="Kostrikina N.A."/>
            <person name="Bale N.J."/>
            <person name="Sinninghe Damste J.S."/>
            <person name="Khijniak T.V."/>
            <person name="Kublanov I.V."/>
            <person name="Toshchakov S.V."/>
        </authorList>
    </citation>
    <scope>NUCLEOTIDE SEQUENCE [LARGE SCALE GENOMIC DNA]</scope>
    <source>
        <strain evidence="3 4">AArcht-Sl</strain>
    </source>
</reference>
<evidence type="ECO:0000313" key="3">
    <source>
        <dbReference type="EMBL" id="RQG89043.1"/>
    </source>
</evidence>
<sequence>MNRAPSRLGLLVVTLVAGASVAVGATFAFRPALAHELFALEALVALVDPATLLLVAVLALALFAPTIGISGKLRASSTDPLVEAADSSAASRVDRDSDARRSPIVGASIDGDVERATDYDGRSHEVRSKARTQVIDSLRPIATRAYATSRGHSTDDAAAAIEDGSWTDDPRAAALLASESGPSTPVWIWLFDLVSGVDPFVRSLEHTIDEIDAIQSTPPERPRTPREESGGEAA</sequence>
<feature type="transmembrane region" description="Helical" evidence="2">
    <location>
        <begin position="40"/>
        <end position="64"/>
    </location>
</feature>
<gene>
    <name evidence="3" type="ORF">EA462_11730</name>
</gene>
<dbReference type="InterPro" id="IPR006311">
    <property type="entry name" value="TAT_signal"/>
</dbReference>
<organism evidence="3 4">
    <name type="scientific">Natrarchaeobius halalkaliphilus</name>
    <dbReference type="NCBI Taxonomy" id="1679091"/>
    <lineage>
        <taxon>Archaea</taxon>
        <taxon>Methanobacteriati</taxon>
        <taxon>Methanobacteriota</taxon>
        <taxon>Stenosarchaea group</taxon>
        <taxon>Halobacteria</taxon>
        <taxon>Halobacteriales</taxon>
        <taxon>Natrialbaceae</taxon>
        <taxon>Natrarchaeobius</taxon>
    </lineage>
</organism>
<proteinExistence type="predicted"/>
<dbReference type="OrthoDB" id="31512at2157"/>
<keyword evidence="2" id="KW-0472">Membrane</keyword>
<evidence type="ECO:0000313" key="4">
    <source>
        <dbReference type="Proteomes" id="UP000273828"/>
    </source>
</evidence>
<keyword evidence="2" id="KW-0812">Transmembrane</keyword>
<feature type="compositionally biased region" description="Basic and acidic residues" evidence="1">
    <location>
        <begin position="220"/>
        <end position="234"/>
    </location>
</feature>
<keyword evidence="2" id="KW-1133">Transmembrane helix</keyword>
<dbReference type="RefSeq" id="WP_124178732.1">
    <property type="nucleotide sequence ID" value="NZ_REFY01000004.1"/>
</dbReference>
<dbReference type="PROSITE" id="PS51318">
    <property type="entry name" value="TAT"/>
    <property type="match status" value="1"/>
</dbReference>